<sequence>MPKTIDIAGARALLHTRGELMERGLTERQVRGLVETKTLRKVRRGRYIFADDWNSLWNEGRHLVEVVAAHLNSEGSGLVFWGPSAAVIHALPLYRHAPDVVHVATTDARHGRARAKIRWHNVAVSEIDIIEIDGIMCTTIDRTVLDLARSLKPEAAISAADAALHAYATTGSVHNEDLARQWRERMQDRAERLHGRGIRQARRVIAFADGRAQSPGESVSRLHLSRLGFTNYDIQIHVVGAAGNDYWLDFGFLGARCFGEFDGKDKYVDEVMTRGRTTQEVILAEKRREDDIRGVTGWRTARWGSSDIATVDVFGDRLAAFGIRPPG</sequence>
<dbReference type="EMBL" id="JYJB01000005">
    <property type="protein sequence ID" value="KJL48834.1"/>
    <property type="molecule type" value="Genomic_DNA"/>
</dbReference>
<evidence type="ECO:0000313" key="1">
    <source>
        <dbReference type="EMBL" id="KJL48834.1"/>
    </source>
</evidence>
<name>A0A0M2HWL5_9MICO</name>
<dbReference type="RefSeq" id="WP_052676179.1">
    <property type="nucleotide sequence ID" value="NZ_JYJB01000005.1"/>
</dbReference>
<protein>
    <recommendedName>
        <fullName evidence="3">Transcriptional regulator, AbiEi antitoxin, Type IV TA system</fullName>
    </recommendedName>
</protein>
<comment type="caution">
    <text evidence="1">The sequence shown here is derived from an EMBL/GenBank/DDBJ whole genome shotgun (WGS) entry which is preliminary data.</text>
</comment>
<dbReference type="PATRIC" id="fig|273678.4.peg.455"/>
<dbReference type="Proteomes" id="UP000033900">
    <property type="component" value="Unassembled WGS sequence"/>
</dbReference>
<organism evidence="1 2">
    <name type="scientific">Microbacterium hydrocarbonoxydans</name>
    <dbReference type="NCBI Taxonomy" id="273678"/>
    <lineage>
        <taxon>Bacteria</taxon>
        <taxon>Bacillati</taxon>
        <taxon>Actinomycetota</taxon>
        <taxon>Actinomycetes</taxon>
        <taxon>Micrococcales</taxon>
        <taxon>Microbacteriaceae</taxon>
        <taxon>Microbacterium</taxon>
    </lineage>
</organism>
<keyword evidence="2" id="KW-1185">Reference proteome</keyword>
<proteinExistence type="predicted"/>
<dbReference type="OrthoDB" id="5517693at2"/>
<dbReference type="AlphaFoldDB" id="A0A0M2HWL5"/>
<dbReference type="STRING" id="273678.RS84_00462"/>
<accession>A0A0M2HWL5</accession>
<evidence type="ECO:0008006" key="3">
    <source>
        <dbReference type="Google" id="ProtNLM"/>
    </source>
</evidence>
<evidence type="ECO:0000313" key="2">
    <source>
        <dbReference type="Proteomes" id="UP000033900"/>
    </source>
</evidence>
<gene>
    <name evidence="1" type="ORF">RS84_00462</name>
</gene>
<reference evidence="1 2" key="1">
    <citation type="submission" date="2015-02" db="EMBL/GenBank/DDBJ databases">
        <title>Draft genome sequences of ten Microbacterium spp. with emphasis on heavy metal contaminated environments.</title>
        <authorList>
            <person name="Corretto E."/>
        </authorList>
    </citation>
    <scope>NUCLEOTIDE SEQUENCE [LARGE SCALE GENOMIC DNA]</scope>
    <source>
        <strain evidence="1 2">SA35</strain>
    </source>
</reference>